<evidence type="ECO:0000256" key="1">
    <source>
        <dbReference type="ARBA" id="ARBA00005339"/>
    </source>
</evidence>
<dbReference type="FunFam" id="3.40.50.720:FF:000066">
    <property type="entry name" value="Putative ubiquitin-like modifier-activating enzyme 5"/>
    <property type="match status" value="1"/>
</dbReference>
<evidence type="ECO:0000313" key="10">
    <source>
        <dbReference type="EMBL" id="PNR51547.1"/>
    </source>
</evidence>
<reference evidence="10 12" key="1">
    <citation type="journal article" date="2008" name="Science">
        <title>The Physcomitrella genome reveals evolutionary insights into the conquest of land by plants.</title>
        <authorList>
            <person name="Rensing S."/>
            <person name="Lang D."/>
            <person name="Zimmer A."/>
            <person name="Terry A."/>
            <person name="Salamov A."/>
            <person name="Shapiro H."/>
            <person name="Nishiyama T."/>
            <person name="Perroud P.-F."/>
            <person name="Lindquist E."/>
            <person name="Kamisugi Y."/>
            <person name="Tanahashi T."/>
            <person name="Sakakibara K."/>
            <person name="Fujita T."/>
            <person name="Oishi K."/>
            <person name="Shin-I T."/>
            <person name="Kuroki Y."/>
            <person name="Toyoda A."/>
            <person name="Suzuki Y."/>
            <person name="Hashimoto A."/>
            <person name="Yamaguchi K."/>
            <person name="Sugano A."/>
            <person name="Kohara Y."/>
            <person name="Fujiyama A."/>
            <person name="Anterola A."/>
            <person name="Aoki S."/>
            <person name="Ashton N."/>
            <person name="Barbazuk W.B."/>
            <person name="Barker E."/>
            <person name="Bennetzen J."/>
            <person name="Bezanilla M."/>
            <person name="Blankenship R."/>
            <person name="Cho S.H."/>
            <person name="Dutcher S."/>
            <person name="Estelle M."/>
            <person name="Fawcett J.A."/>
            <person name="Gundlach H."/>
            <person name="Hanada K."/>
            <person name="Heyl A."/>
            <person name="Hicks K.A."/>
            <person name="Hugh J."/>
            <person name="Lohr M."/>
            <person name="Mayer K."/>
            <person name="Melkozernov A."/>
            <person name="Murata T."/>
            <person name="Nelson D."/>
            <person name="Pils B."/>
            <person name="Prigge M."/>
            <person name="Reiss B."/>
            <person name="Renner T."/>
            <person name="Rombauts S."/>
            <person name="Rushton P."/>
            <person name="Sanderfoot A."/>
            <person name="Schween G."/>
            <person name="Shiu S.-H."/>
            <person name="Stueber K."/>
            <person name="Theodoulou F.L."/>
            <person name="Tu H."/>
            <person name="Van de Peer Y."/>
            <person name="Verrier P.J."/>
            <person name="Waters E."/>
            <person name="Wood A."/>
            <person name="Yang L."/>
            <person name="Cove D."/>
            <person name="Cuming A."/>
            <person name="Hasebe M."/>
            <person name="Lucas S."/>
            <person name="Mishler D.B."/>
            <person name="Reski R."/>
            <person name="Grigoriev I."/>
            <person name="Quatrano R.S."/>
            <person name="Boore J.L."/>
        </authorList>
    </citation>
    <scope>NUCLEOTIDE SEQUENCE [LARGE SCALE GENOMIC DNA]</scope>
    <source>
        <strain evidence="11 12">cv. Gransden 2004</strain>
    </source>
</reference>
<keyword evidence="4" id="KW-0547">Nucleotide-binding</keyword>
<dbReference type="InterPro" id="IPR029752">
    <property type="entry name" value="D-isomer_DH_CS1"/>
</dbReference>
<keyword evidence="3" id="KW-0479">Metal-binding</keyword>
<keyword evidence="12" id="KW-1185">Reference proteome</keyword>
<evidence type="ECO:0000313" key="12">
    <source>
        <dbReference type="Proteomes" id="UP000006727"/>
    </source>
</evidence>
<dbReference type="GO" id="GO:0005737">
    <property type="term" value="C:cytoplasm"/>
    <property type="evidence" value="ECO:0000318"/>
    <property type="project" value="GO_Central"/>
</dbReference>
<comment type="similarity">
    <text evidence="1">Belongs to the ubiquitin-activating E1 family. UBA5 subfamily.</text>
</comment>
<dbReference type="CDD" id="cd00757">
    <property type="entry name" value="ThiF_MoeB_HesA_family"/>
    <property type="match status" value="1"/>
</dbReference>
<evidence type="ECO:0000313" key="11">
    <source>
        <dbReference type="EnsemblPlants" id="Pp3c7_23140V3.1"/>
    </source>
</evidence>
<dbReference type="EnsemblPlants" id="Pp3c7_23140V3.2">
    <property type="protein sequence ID" value="Pp3c7_23140V3.2"/>
    <property type="gene ID" value="Pp3c7_23140"/>
</dbReference>
<evidence type="ECO:0000256" key="6">
    <source>
        <dbReference type="ARBA" id="ARBA00022833"/>
    </source>
</evidence>
<dbReference type="Gramene" id="Pp3c7_23140V3.2">
    <property type="protein sequence ID" value="Pp3c7_23140V3.2"/>
    <property type="gene ID" value="Pp3c7_23140"/>
</dbReference>
<dbReference type="AlphaFoldDB" id="A0A2K1KCN9"/>
<dbReference type="Gene3D" id="3.40.50.720">
    <property type="entry name" value="NAD(P)-binding Rossmann-like Domain"/>
    <property type="match status" value="1"/>
</dbReference>
<dbReference type="RefSeq" id="XP_024380231.1">
    <property type="nucleotide sequence ID" value="XM_024524463.2"/>
</dbReference>
<dbReference type="GeneID" id="112284565"/>
<dbReference type="GO" id="GO:0046872">
    <property type="term" value="F:metal ion binding"/>
    <property type="evidence" value="ECO:0007669"/>
    <property type="project" value="UniProtKB-KW"/>
</dbReference>
<dbReference type="OrthoDB" id="206053at2759"/>
<evidence type="ECO:0000256" key="7">
    <source>
        <dbReference type="ARBA" id="ARBA00022840"/>
    </source>
</evidence>
<keyword evidence="5" id="KW-0833">Ubl conjugation pathway</keyword>
<name>A0A2K1KCN9_PHYPA</name>
<keyword evidence="6" id="KW-0862">Zinc</keyword>
<dbReference type="GO" id="GO:0071566">
    <property type="term" value="F:UFM1 activating enzyme activity"/>
    <property type="evidence" value="ECO:0000318"/>
    <property type="project" value="GO_Central"/>
</dbReference>
<organism evidence="10">
    <name type="scientific">Physcomitrium patens</name>
    <name type="common">Spreading-leaved earth moss</name>
    <name type="synonym">Physcomitrella patens</name>
    <dbReference type="NCBI Taxonomy" id="3218"/>
    <lineage>
        <taxon>Eukaryota</taxon>
        <taxon>Viridiplantae</taxon>
        <taxon>Streptophyta</taxon>
        <taxon>Embryophyta</taxon>
        <taxon>Bryophyta</taxon>
        <taxon>Bryophytina</taxon>
        <taxon>Bryopsida</taxon>
        <taxon>Funariidae</taxon>
        <taxon>Funariales</taxon>
        <taxon>Funariaceae</taxon>
        <taxon>Physcomitrium</taxon>
    </lineage>
</organism>
<feature type="region of interest" description="Disordered" evidence="8">
    <location>
        <begin position="385"/>
        <end position="418"/>
    </location>
</feature>
<feature type="domain" description="THIF-type NAD/FAD binding fold" evidence="9">
    <location>
        <begin position="67"/>
        <end position="322"/>
    </location>
</feature>
<dbReference type="Proteomes" id="UP000006727">
    <property type="component" value="Chromosome 7"/>
</dbReference>
<proteinExistence type="inferred from homology"/>
<evidence type="ECO:0000256" key="5">
    <source>
        <dbReference type="ARBA" id="ARBA00022786"/>
    </source>
</evidence>
<dbReference type="PaxDb" id="3218-PP1S2_109V6.1"/>
<dbReference type="GO" id="GO:0005524">
    <property type="term" value="F:ATP binding"/>
    <property type="evidence" value="ECO:0007669"/>
    <property type="project" value="UniProtKB-KW"/>
</dbReference>
<dbReference type="STRING" id="3218.A0A2K1KCN9"/>
<dbReference type="EnsemblPlants" id="Pp3c7_23140V3.1">
    <property type="protein sequence ID" value="Pp3c7_23140V3.1"/>
    <property type="gene ID" value="Pp3c7_23140"/>
</dbReference>
<dbReference type="Pfam" id="PF00899">
    <property type="entry name" value="ThiF"/>
    <property type="match status" value="1"/>
</dbReference>
<protein>
    <recommendedName>
        <fullName evidence="2">Ubiquitin-like modifier-activating enzyme 5</fullName>
    </recommendedName>
</protein>
<dbReference type="OMA" id="MNIVKDY"/>
<feature type="compositionally biased region" description="Basic and acidic residues" evidence="8">
    <location>
        <begin position="399"/>
        <end position="412"/>
    </location>
</feature>
<evidence type="ECO:0000259" key="9">
    <source>
        <dbReference type="Pfam" id="PF00899"/>
    </source>
</evidence>
<evidence type="ECO:0000256" key="4">
    <source>
        <dbReference type="ARBA" id="ARBA00022741"/>
    </source>
</evidence>
<dbReference type="PANTHER" id="PTHR10953">
    <property type="entry name" value="UBIQUITIN-ACTIVATING ENZYME E1"/>
    <property type="match status" value="1"/>
</dbReference>
<dbReference type="InterPro" id="IPR045886">
    <property type="entry name" value="ThiF/MoeB/HesA"/>
</dbReference>
<evidence type="ECO:0000256" key="2">
    <source>
        <dbReference type="ARBA" id="ARBA00016279"/>
    </source>
</evidence>
<dbReference type="PANTHER" id="PTHR10953:SF9">
    <property type="entry name" value="UBIQUITIN-LIKE MODIFIER-ACTIVATING ENZYME 5"/>
    <property type="match status" value="1"/>
</dbReference>
<dbReference type="GO" id="GO:0071569">
    <property type="term" value="P:protein ufmylation"/>
    <property type="evidence" value="ECO:0000318"/>
    <property type="project" value="GO_Central"/>
</dbReference>
<keyword evidence="7" id="KW-0067">ATP-binding</keyword>
<dbReference type="InterPro" id="IPR000594">
    <property type="entry name" value="ThiF_NAD_FAD-bd"/>
</dbReference>
<reference evidence="10 12" key="2">
    <citation type="journal article" date="2018" name="Plant J.">
        <title>The Physcomitrella patens chromosome-scale assembly reveals moss genome structure and evolution.</title>
        <authorList>
            <person name="Lang D."/>
            <person name="Ullrich K.K."/>
            <person name="Murat F."/>
            <person name="Fuchs J."/>
            <person name="Jenkins J."/>
            <person name="Haas F.B."/>
            <person name="Piednoel M."/>
            <person name="Gundlach H."/>
            <person name="Van Bel M."/>
            <person name="Meyberg R."/>
            <person name="Vives C."/>
            <person name="Morata J."/>
            <person name="Symeonidi A."/>
            <person name="Hiss M."/>
            <person name="Muchero W."/>
            <person name="Kamisugi Y."/>
            <person name="Saleh O."/>
            <person name="Blanc G."/>
            <person name="Decker E.L."/>
            <person name="van Gessel N."/>
            <person name="Grimwood J."/>
            <person name="Hayes R.D."/>
            <person name="Graham S.W."/>
            <person name="Gunter L.E."/>
            <person name="McDaniel S.F."/>
            <person name="Hoernstein S.N.W."/>
            <person name="Larsson A."/>
            <person name="Li F.W."/>
            <person name="Perroud P.F."/>
            <person name="Phillips J."/>
            <person name="Ranjan P."/>
            <person name="Rokshar D.S."/>
            <person name="Rothfels C.J."/>
            <person name="Schneider L."/>
            <person name="Shu S."/>
            <person name="Stevenson D.W."/>
            <person name="Thummler F."/>
            <person name="Tillich M."/>
            <person name="Villarreal Aguilar J.C."/>
            <person name="Widiez T."/>
            <person name="Wong G.K."/>
            <person name="Wymore A."/>
            <person name="Zhang Y."/>
            <person name="Zimmer A.D."/>
            <person name="Quatrano R.S."/>
            <person name="Mayer K.F.X."/>
            <person name="Goodstein D."/>
            <person name="Casacuberta J.M."/>
            <person name="Vandepoele K."/>
            <person name="Reski R."/>
            <person name="Cuming A.C."/>
            <person name="Tuskan G.A."/>
            <person name="Maumus F."/>
            <person name="Salse J."/>
            <person name="Schmutz J."/>
            <person name="Rensing S.A."/>
        </authorList>
    </citation>
    <scope>NUCLEOTIDE SEQUENCE [LARGE SCALE GENOMIC DNA]</scope>
    <source>
        <strain evidence="11 12">cv. Gransden 2004</strain>
    </source>
</reference>
<dbReference type="SUPFAM" id="SSF69572">
    <property type="entry name" value="Activating enzymes of the ubiquitin-like proteins"/>
    <property type="match status" value="1"/>
</dbReference>
<evidence type="ECO:0000256" key="8">
    <source>
        <dbReference type="SAM" id="MobiDB-lite"/>
    </source>
</evidence>
<evidence type="ECO:0000256" key="3">
    <source>
        <dbReference type="ARBA" id="ARBA00022723"/>
    </source>
</evidence>
<sequence>MEDEVKALLDLVNKLQPSVADPVHSSQFKKLKDHAERIAALTNSHTGSNVRPKIKEMSGEVVDSNPYSRLMALKRMGIVNNYEEIRKFSVAIVGIGGVGSVAAEMLTRCGIGRLLLYDYDTVELANMNRLFFKPDQAGMTKTDAAVQTLAEINPDVILESYTQNITTVDGFKKFTDSLTRDMKGNSTGGKSGVDLVLSCVDNYEARMVVNQACNELRQTWMESGVSEDAVSGHIQLLIPGETACFACAPPLVVASGVDEKTLKREGVCAASLPTTMGIVAGLLVQNTLKYLLQFGLVSRYLGYSALKDFFPTMEMRPNPQCSNTACLECQREYAAKKPVRDAAAKAKAEAEAEEASLAAQVPLHTENEWNICLVDDDDPVIFSESAGGTSSVANSLPDGLRRELPESDHLHNTEITGNDFVQSGGDLDDLDELQKQLEALNAM</sequence>
<dbReference type="Gramene" id="Pp3c7_23140V3.1">
    <property type="protein sequence ID" value="Pp3c7_23140V3.1"/>
    <property type="gene ID" value="Pp3c7_23140"/>
</dbReference>
<gene>
    <name evidence="11" type="primary">LOC112284565</name>
    <name evidence="10" type="ORF">PHYPA_010734</name>
</gene>
<accession>A0A2K1KCN9</accession>
<dbReference type="GO" id="GO:0005829">
    <property type="term" value="C:cytosol"/>
    <property type="evidence" value="ECO:0000318"/>
    <property type="project" value="GO_Central"/>
</dbReference>
<dbReference type="InterPro" id="IPR035985">
    <property type="entry name" value="Ubiquitin-activating_enz"/>
</dbReference>
<reference evidence="11" key="3">
    <citation type="submission" date="2020-12" db="UniProtKB">
        <authorList>
            <consortium name="EnsemblPlants"/>
        </authorList>
    </citation>
    <scope>IDENTIFICATION</scope>
</reference>
<dbReference type="EMBL" id="ABEU02000007">
    <property type="protein sequence ID" value="PNR51547.1"/>
    <property type="molecule type" value="Genomic_DNA"/>
</dbReference>
<dbReference type="PROSITE" id="PS00065">
    <property type="entry name" value="D_2_HYDROXYACID_DH_1"/>
    <property type="match status" value="1"/>
</dbReference>